<keyword evidence="2" id="KW-0238">DNA-binding</keyword>
<protein>
    <submittedName>
        <fullName evidence="5">Helix-turn-helix transcriptional regulator</fullName>
    </submittedName>
</protein>
<dbReference type="InterPro" id="IPR016032">
    <property type="entry name" value="Sig_transdc_resp-reg_C-effctor"/>
</dbReference>
<gene>
    <name evidence="5" type="ORF">JHL22_06125</name>
</gene>
<reference evidence="5 6" key="1">
    <citation type="submission" date="2020-12" db="EMBL/GenBank/DDBJ databases">
        <authorList>
            <person name="Lu T."/>
            <person name="Wang Q."/>
            <person name="Han X."/>
        </authorList>
    </citation>
    <scope>NUCLEOTIDE SEQUENCE [LARGE SCALE GENOMIC DNA]</scope>
    <source>
        <strain evidence="5 6">WQ 585</strain>
    </source>
</reference>
<dbReference type="RefSeq" id="WP_200235039.1">
    <property type="nucleotide sequence ID" value="NZ_JAENGP010000005.1"/>
</dbReference>
<dbReference type="PANTHER" id="PTHR44688:SF16">
    <property type="entry name" value="DNA-BINDING TRANSCRIPTIONAL ACTIVATOR DEVR_DOSR"/>
    <property type="match status" value="1"/>
</dbReference>
<evidence type="ECO:0000256" key="1">
    <source>
        <dbReference type="ARBA" id="ARBA00023015"/>
    </source>
</evidence>
<proteinExistence type="predicted"/>
<dbReference type="Proteomes" id="UP000635316">
    <property type="component" value="Unassembled WGS sequence"/>
</dbReference>
<dbReference type="SMART" id="SM00421">
    <property type="entry name" value="HTH_LUXR"/>
    <property type="match status" value="1"/>
</dbReference>
<evidence type="ECO:0000313" key="5">
    <source>
        <dbReference type="EMBL" id="MBK1780792.1"/>
    </source>
</evidence>
<dbReference type="PROSITE" id="PS00622">
    <property type="entry name" value="HTH_LUXR_1"/>
    <property type="match status" value="1"/>
</dbReference>
<dbReference type="InterPro" id="IPR036388">
    <property type="entry name" value="WH-like_DNA-bd_sf"/>
</dbReference>
<keyword evidence="3" id="KW-0804">Transcription</keyword>
<dbReference type="PRINTS" id="PR00038">
    <property type="entry name" value="HTHLUXR"/>
</dbReference>
<evidence type="ECO:0000313" key="6">
    <source>
        <dbReference type="Proteomes" id="UP000635316"/>
    </source>
</evidence>
<evidence type="ECO:0000256" key="2">
    <source>
        <dbReference type="ARBA" id="ARBA00023125"/>
    </source>
</evidence>
<accession>A0ABS1EFD6</accession>
<keyword evidence="6" id="KW-1185">Reference proteome</keyword>
<dbReference type="PROSITE" id="PS50043">
    <property type="entry name" value="HTH_LUXR_2"/>
    <property type="match status" value="1"/>
</dbReference>
<dbReference type="EMBL" id="JAENGP010000005">
    <property type="protein sequence ID" value="MBK1780792.1"/>
    <property type="molecule type" value="Genomic_DNA"/>
</dbReference>
<organism evidence="5 6">
    <name type="scientific">Advenella mandrilli</name>
    <dbReference type="NCBI Taxonomy" id="2800330"/>
    <lineage>
        <taxon>Bacteria</taxon>
        <taxon>Pseudomonadati</taxon>
        <taxon>Pseudomonadota</taxon>
        <taxon>Betaproteobacteria</taxon>
        <taxon>Burkholderiales</taxon>
        <taxon>Alcaligenaceae</taxon>
    </lineage>
</organism>
<dbReference type="PANTHER" id="PTHR44688">
    <property type="entry name" value="DNA-BINDING TRANSCRIPTIONAL ACTIVATOR DEVR_DOSR"/>
    <property type="match status" value="1"/>
</dbReference>
<dbReference type="Pfam" id="PF00196">
    <property type="entry name" value="GerE"/>
    <property type="match status" value="1"/>
</dbReference>
<comment type="caution">
    <text evidence="5">The sequence shown here is derived from an EMBL/GenBank/DDBJ whole genome shotgun (WGS) entry which is preliminary data.</text>
</comment>
<feature type="domain" description="HTH luxR-type" evidence="4">
    <location>
        <begin position="8"/>
        <end position="73"/>
    </location>
</feature>
<keyword evidence="1" id="KW-0805">Transcription regulation</keyword>
<dbReference type="Gene3D" id="1.10.10.10">
    <property type="entry name" value="Winged helix-like DNA-binding domain superfamily/Winged helix DNA-binding domain"/>
    <property type="match status" value="1"/>
</dbReference>
<dbReference type="CDD" id="cd06170">
    <property type="entry name" value="LuxR_C_like"/>
    <property type="match status" value="1"/>
</dbReference>
<dbReference type="InterPro" id="IPR000792">
    <property type="entry name" value="Tscrpt_reg_LuxR_C"/>
</dbReference>
<sequence>MNNSNLIFRQRLALLTPREKEVLKLIGKGLSNKIVAPMLGVTERTIEAHRARILRKMQAKNLVHLLYLLIPFSEFD</sequence>
<name>A0ABS1EFD6_9BURK</name>
<evidence type="ECO:0000256" key="3">
    <source>
        <dbReference type="ARBA" id="ARBA00023163"/>
    </source>
</evidence>
<evidence type="ECO:0000259" key="4">
    <source>
        <dbReference type="PROSITE" id="PS50043"/>
    </source>
</evidence>
<dbReference type="SUPFAM" id="SSF46894">
    <property type="entry name" value="C-terminal effector domain of the bipartite response regulators"/>
    <property type="match status" value="1"/>
</dbReference>